<evidence type="ECO:0000256" key="1">
    <source>
        <dbReference type="ARBA" id="ARBA00004123"/>
    </source>
</evidence>
<feature type="coiled-coil region" evidence="9">
    <location>
        <begin position="184"/>
        <end position="211"/>
    </location>
</feature>
<dbReference type="Gene3D" id="3.50.80.10">
    <property type="entry name" value="D-tyrosyl-tRNA(Tyr) deacylase"/>
    <property type="match status" value="1"/>
</dbReference>
<dbReference type="InterPro" id="IPR003732">
    <property type="entry name" value="Daa-tRNA_deacyls_DTD"/>
</dbReference>
<comment type="similarity">
    <text evidence="2">Belongs to the NRDE2 family.</text>
</comment>
<keyword evidence="9" id="KW-0175">Coiled coil</keyword>
<comment type="catalytic activity">
    <reaction evidence="7">
        <text>a D-aminoacyl-tRNA + H2O = a tRNA + a D-alpha-amino acid + H(+)</text>
        <dbReference type="Rhea" id="RHEA:13953"/>
        <dbReference type="Rhea" id="RHEA-COMP:10123"/>
        <dbReference type="Rhea" id="RHEA-COMP:10124"/>
        <dbReference type="ChEBI" id="CHEBI:15377"/>
        <dbReference type="ChEBI" id="CHEBI:15378"/>
        <dbReference type="ChEBI" id="CHEBI:59871"/>
        <dbReference type="ChEBI" id="CHEBI:78442"/>
        <dbReference type="ChEBI" id="CHEBI:79333"/>
        <dbReference type="EC" id="3.1.1.96"/>
    </reaction>
</comment>
<evidence type="ECO:0000313" key="11">
    <source>
        <dbReference type="Proteomes" id="UP000035681"/>
    </source>
</evidence>
<evidence type="ECO:0000256" key="6">
    <source>
        <dbReference type="ARBA" id="ARBA00047676"/>
    </source>
</evidence>
<reference evidence="12" key="1">
    <citation type="submission" date="2024-02" db="UniProtKB">
        <authorList>
            <consortium name="WormBaseParasite"/>
        </authorList>
    </citation>
    <scope>IDENTIFICATION</scope>
</reference>
<name>A0AAF5CYN0_STRER</name>
<feature type="region of interest" description="Disordered" evidence="10">
    <location>
        <begin position="27"/>
        <end position="128"/>
    </location>
</feature>
<dbReference type="Proteomes" id="UP000035681">
    <property type="component" value="Unplaced"/>
</dbReference>
<dbReference type="FunFam" id="3.50.80.10:FF:000001">
    <property type="entry name" value="D-aminoacyl-tRNA deacylase"/>
    <property type="match status" value="1"/>
</dbReference>
<keyword evidence="8" id="KW-0820">tRNA-binding</keyword>
<evidence type="ECO:0000256" key="2">
    <source>
        <dbReference type="ARBA" id="ARBA00009265"/>
    </source>
</evidence>
<dbReference type="GO" id="GO:1902369">
    <property type="term" value="P:negative regulation of RNA catabolic process"/>
    <property type="evidence" value="ECO:0007669"/>
    <property type="project" value="TreeGrafter"/>
</dbReference>
<dbReference type="WBParaSite" id="TCONS_00003763.p1">
    <property type="protein sequence ID" value="TCONS_00003763.p1"/>
    <property type="gene ID" value="XLOC_000279"/>
</dbReference>
<feature type="compositionally biased region" description="Basic residues" evidence="10">
    <location>
        <begin position="73"/>
        <end position="100"/>
    </location>
</feature>
<dbReference type="NCBIfam" id="TIGR00256">
    <property type="entry name" value="D-aminoacyl-tRNA deacylase"/>
    <property type="match status" value="1"/>
</dbReference>
<organism evidence="11 12">
    <name type="scientific">Strongyloides stercoralis</name>
    <name type="common">Threadworm</name>
    <dbReference type="NCBI Taxonomy" id="6248"/>
    <lineage>
        <taxon>Eukaryota</taxon>
        <taxon>Metazoa</taxon>
        <taxon>Ecdysozoa</taxon>
        <taxon>Nematoda</taxon>
        <taxon>Chromadorea</taxon>
        <taxon>Rhabditida</taxon>
        <taxon>Tylenchina</taxon>
        <taxon>Panagrolaimomorpha</taxon>
        <taxon>Strongyloidoidea</taxon>
        <taxon>Strongyloididae</taxon>
        <taxon>Strongyloides</taxon>
    </lineage>
</organism>
<evidence type="ECO:0000256" key="10">
    <source>
        <dbReference type="SAM" id="MobiDB-lite"/>
    </source>
</evidence>
<comment type="similarity">
    <text evidence="3 8">Belongs to the DTD family.</text>
</comment>
<dbReference type="GO" id="GO:0051499">
    <property type="term" value="F:D-aminoacyl-tRNA deacylase activity"/>
    <property type="evidence" value="ECO:0007669"/>
    <property type="project" value="UniProtKB-EC"/>
</dbReference>
<evidence type="ECO:0000256" key="9">
    <source>
        <dbReference type="SAM" id="Coils"/>
    </source>
</evidence>
<comment type="subcellular location">
    <subcellularLocation>
        <location evidence="8">Cytoplasm</location>
    </subcellularLocation>
    <subcellularLocation>
        <location evidence="1">Nucleus</location>
    </subcellularLocation>
</comment>
<dbReference type="EC" id="3.1.1.96" evidence="4 8"/>
<dbReference type="InterPro" id="IPR013633">
    <property type="entry name" value="NRDE-2"/>
</dbReference>
<dbReference type="InterPro" id="IPR023509">
    <property type="entry name" value="DTD-like_sf"/>
</dbReference>
<keyword evidence="8" id="KW-0378">Hydrolase</keyword>
<dbReference type="SUPFAM" id="SSF69500">
    <property type="entry name" value="DTD-like"/>
    <property type="match status" value="1"/>
</dbReference>
<evidence type="ECO:0000256" key="8">
    <source>
        <dbReference type="RuleBase" id="RU003470"/>
    </source>
</evidence>
<keyword evidence="5" id="KW-0539">Nucleus</keyword>
<evidence type="ECO:0000313" key="12">
    <source>
        <dbReference type="WBParaSite" id="TCONS_00003763.p1"/>
    </source>
</evidence>
<dbReference type="GO" id="GO:0000049">
    <property type="term" value="F:tRNA binding"/>
    <property type="evidence" value="ECO:0007669"/>
    <property type="project" value="UniProtKB-KW"/>
</dbReference>
<dbReference type="GO" id="GO:0005737">
    <property type="term" value="C:cytoplasm"/>
    <property type="evidence" value="ECO:0007669"/>
    <property type="project" value="UniProtKB-SubCell"/>
</dbReference>
<keyword evidence="11" id="KW-1185">Reference proteome</keyword>
<keyword evidence="8" id="KW-0694">RNA-binding</keyword>
<dbReference type="AlphaFoldDB" id="A0AAF5CYN0"/>
<evidence type="ECO:0000256" key="3">
    <source>
        <dbReference type="ARBA" id="ARBA00009673"/>
    </source>
</evidence>
<sequence>WIYFCSIFNMSLFPGYGDSDEDNQETFKVVEEVVDQDISLPDKEDKKSRVKRKRSKSPDGSDLPSDSSNSERYKKKKKEDRKSRDRHKKEKKKKHRRRHSSYSSNDEKEDDRRRSHKKKKSPSRDKKVSKIWEKISYADELKSEKVKLTNNQLISNSGNVEKDETTSNNTNNDLKKKVVKSQAKTSLKKEKEDHEAKLKLERDLLKTLIDDNPKDLEVWLKFIKLQDEESRFRGHSITVASDLKLAIIENALKNVGSKCVELKIEKLKCLTDLEDYSIAIKQWDIYLIQHPNSLLLWEYIINSTLFTFSRFSVYVSLQIMVDCYNTLAKLLRSEIITHKPEPGTEVFLGDLLIRIIKLHFQFGYTEVGVSLISSFIEFNFFKPTFLANKSHKESIELFTKFWNCKCPKAGFEGAIGWNNCYSTHSNSMKLNTFENQMDGLTSIDGESMEGTSNTDDYLKEEDEYCLLAKKEGYPLSKIWFTVENIREKHNYSQFIPGDYDNGDKDRHVDFKKSILYSLFTFSSKTKEYIMRQILKVFKVNIDRVLGEVHEPDIYSLFGRMNEKGGAVKVRNLKKLYLEFIKLLYGKNLEYESKGNEKFAKILKDNFINNISMEYKNKKEKCIDLTPYLDELFYDSRFMNNIDLTLKKIDIKVLSIIYQPVVSDRDKLILKKAIFNYCRRCFTKVDLVNHIASFLMTGSVNDNTEETNNDVNYKDMASEKLFTLHNDKEVHYNFFCDWKLDDLKYISGLVMILKYQMSSDVNLSLDIIKFLERKYSYERLERLEEIFLLQEEIYADYYEKQNKVYEPAYDIFIVESMKKYPKFINLLMVYLRRSSSHKSINIESIFIESLQISKLHKMVAIIYNELLIYQKEFNQYLKKDTNICPNFDKLRKVIFKYADSITKITLSPIVWKLLLQLEHKYGSKESLRRSFFKGLESVGWSKDFYMDYLLYDPTSFDDVFQLFIEKGFRIRCLKEELPVVIIQRVTEASVTVEKEVISQIGKGICCFIGIEKDDTPDDAKFIRNKILNLRLWTNPETKKPWDKSVKDMEFDVLCVSQFTLHATLKGNKLDFHNAMGTSDAQAMYSNILDDLKKDYNPSKVKDGLFSAYMDVQLINDGPVTITIDIRYLQNIYNTFTKYLQYKKKIIMIA</sequence>
<dbReference type="PANTHER" id="PTHR13471:SF0">
    <property type="entry name" value="NUCLEAR EXOSOME REGULATOR NRDE2"/>
    <property type="match status" value="1"/>
</dbReference>
<protein>
    <recommendedName>
        <fullName evidence="4 8">D-aminoacyl-tRNA deacylase</fullName>
        <ecNumber evidence="4 8">3.1.1.96</ecNumber>
    </recommendedName>
</protein>
<accession>A0AAF5CYN0</accession>
<dbReference type="GO" id="GO:0031048">
    <property type="term" value="P:regulatory ncRNA-mediated heterochromatin formation"/>
    <property type="evidence" value="ECO:0007669"/>
    <property type="project" value="TreeGrafter"/>
</dbReference>
<keyword evidence="8" id="KW-0963">Cytoplasm</keyword>
<proteinExistence type="inferred from homology"/>
<comment type="catalytic activity">
    <reaction evidence="6">
        <text>glycyl-tRNA(Ala) + H2O = tRNA(Ala) + glycine + H(+)</text>
        <dbReference type="Rhea" id="RHEA:53744"/>
        <dbReference type="Rhea" id="RHEA-COMP:9657"/>
        <dbReference type="Rhea" id="RHEA-COMP:13640"/>
        <dbReference type="ChEBI" id="CHEBI:15377"/>
        <dbReference type="ChEBI" id="CHEBI:15378"/>
        <dbReference type="ChEBI" id="CHEBI:57305"/>
        <dbReference type="ChEBI" id="CHEBI:78442"/>
        <dbReference type="ChEBI" id="CHEBI:78522"/>
        <dbReference type="EC" id="3.1.1.96"/>
    </reaction>
</comment>
<evidence type="ECO:0000256" key="7">
    <source>
        <dbReference type="ARBA" id="ARBA00048018"/>
    </source>
</evidence>
<dbReference type="PANTHER" id="PTHR13471">
    <property type="entry name" value="TETRATRICOPEPTIDE-LIKE HELICAL"/>
    <property type="match status" value="1"/>
</dbReference>
<feature type="compositionally biased region" description="Low complexity" evidence="10">
    <location>
        <begin position="58"/>
        <end position="70"/>
    </location>
</feature>
<evidence type="ECO:0000256" key="4">
    <source>
        <dbReference type="ARBA" id="ARBA00013056"/>
    </source>
</evidence>
<dbReference type="Pfam" id="PF02580">
    <property type="entry name" value="Tyr_Deacylase"/>
    <property type="match status" value="1"/>
</dbReference>
<dbReference type="Pfam" id="PF08424">
    <property type="entry name" value="NRDE-2"/>
    <property type="match status" value="1"/>
</dbReference>
<dbReference type="GO" id="GO:0071013">
    <property type="term" value="C:catalytic step 2 spliceosome"/>
    <property type="evidence" value="ECO:0007669"/>
    <property type="project" value="TreeGrafter"/>
</dbReference>
<evidence type="ECO:0000256" key="5">
    <source>
        <dbReference type="ARBA" id="ARBA00023242"/>
    </source>
</evidence>